<proteinExistence type="predicted"/>
<reference evidence="1 2" key="1">
    <citation type="submission" date="2021-07" db="EMBL/GenBank/DDBJ databases">
        <title>Paenibacillus radiodurans sp. nov., isolated from the southeastern edge of Tengger Desert.</title>
        <authorList>
            <person name="Zhang G."/>
        </authorList>
    </citation>
    <scope>NUCLEOTIDE SEQUENCE [LARGE SCALE GENOMIC DNA]</scope>
    <source>
        <strain evidence="1 2">CCM 7311</strain>
    </source>
</reference>
<dbReference type="Gene3D" id="2.160.10.10">
    <property type="entry name" value="Hexapeptide repeat proteins"/>
    <property type="match status" value="1"/>
</dbReference>
<dbReference type="Proteomes" id="UP001519887">
    <property type="component" value="Unassembled WGS sequence"/>
</dbReference>
<keyword evidence="2" id="KW-1185">Reference proteome</keyword>
<sequence length="60" mass="7174">VPAFTIVAGVPAKPIRERFPKEIVEKLERIAWWDWTREQLEERFADFYDLEQFLGKYASS</sequence>
<name>A0ABS7CK48_9BACL</name>
<dbReference type="InterPro" id="IPR011004">
    <property type="entry name" value="Trimer_LpxA-like_sf"/>
</dbReference>
<dbReference type="EMBL" id="JAHZIK010002789">
    <property type="protein sequence ID" value="MBW7461234.1"/>
    <property type="molecule type" value="Genomic_DNA"/>
</dbReference>
<feature type="non-terminal residue" evidence="1">
    <location>
        <position position="1"/>
    </location>
</feature>
<dbReference type="SUPFAM" id="SSF51161">
    <property type="entry name" value="Trimeric LpxA-like enzymes"/>
    <property type="match status" value="1"/>
</dbReference>
<accession>A0ABS7CK48</accession>
<organism evidence="1 2">
    <name type="scientific">Paenibacillus sepulcri</name>
    <dbReference type="NCBI Taxonomy" id="359917"/>
    <lineage>
        <taxon>Bacteria</taxon>
        <taxon>Bacillati</taxon>
        <taxon>Bacillota</taxon>
        <taxon>Bacilli</taxon>
        <taxon>Bacillales</taxon>
        <taxon>Paenibacillaceae</taxon>
        <taxon>Paenibacillus</taxon>
    </lineage>
</organism>
<evidence type="ECO:0000313" key="2">
    <source>
        <dbReference type="Proteomes" id="UP001519887"/>
    </source>
</evidence>
<protein>
    <submittedName>
        <fullName evidence="1">Acetyltransferase</fullName>
    </submittedName>
</protein>
<gene>
    <name evidence="1" type="ORF">K0U00_44980</name>
</gene>
<evidence type="ECO:0000313" key="1">
    <source>
        <dbReference type="EMBL" id="MBW7461234.1"/>
    </source>
</evidence>
<comment type="caution">
    <text evidence="1">The sequence shown here is derived from an EMBL/GenBank/DDBJ whole genome shotgun (WGS) entry which is preliminary data.</text>
</comment>